<protein>
    <submittedName>
        <fullName evidence="1">Uncharacterized protein</fullName>
    </submittedName>
</protein>
<sequence length="150" mass="18154">MKKIKQTNKQINILFQKIKLQINNKRSFQIYLHKLQSKNTVFKNRINNLIRIQTRFGYKKLQYSKMLLEKYKNFTFIETILQKKQKIQENIKQFQKEQAIKLNLTQINQQTILIKIQACLLKQSNGEENKNKEKKSVHKQNFIEIFIVIL</sequence>
<accession>W7XFC5</accession>
<evidence type="ECO:0000313" key="2">
    <source>
        <dbReference type="Proteomes" id="UP000009168"/>
    </source>
</evidence>
<reference evidence="2" key="1">
    <citation type="journal article" date="2006" name="PLoS Biol.">
        <title>Macronuclear genome sequence of the ciliate Tetrahymena thermophila, a model eukaryote.</title>
        <authorList>
            <person name="Eisen J.A."/>
            <person name="Coyne R.S."/>
            <person name="Wu M."/>
            <person name="Wu D."/>
            <person name="Thiagarajan M."/>
            <person name="Wortman J.R."/>
            <person name="Badger J.H."/>
            <person name="Ren Q."/>
            <person name="Amedeo P."/>
            <person name="Jones K.M."/>
            <person name="Tallon L.J."/>
            <person name="Delcher A.L."/>
            <person name="Salzberg S.L."/>
            <person name="Silva J.C."/>
            <person name="Haas B.J."/>
            <person name="Majoros W.H."/>
            <person name="Farzad M."/>
            <person name="Carlton J.M."/>
            <person name="Smith R.K. Jr."/>
            <person name="Garg J."/>
            <person name="Pearlman R.E."/>
            <person name="Karrer K.M."/>
            <person name="Sun L."/>
            <person name="Manning G."/>
            <person name="Elde N.C."/>
            <person name="Turkewitz A.P."/>
            <person name="Asai D.J."/>
            <person name="Wilkes D.E."/>
            <person name="Wang Y."/>
            <person name="Cai H."/>
            <person name="Collins K."/>
            <person name="Stewart B.A."/>
            <person name="Lee S.R."/>
            <person name="Wilamowska K."/>
            <person name="Weinberg Z."/>
            <person name="Ruzzo W.L."/>
            <person name="Wloga D."/>
            <person name="Gaertig J."/>
            <person name="Frankel J."/>
            <person name="Tsao C.-C."/>
            <person name="Gorovsky M.A."/>
            <person name="Keeling P.J."/>
            <person name="Waller R.F."/>
            <person name="Patron N.J."/>
            <person name="Cherry J.M."/>
            <person name="Stover N.A."/>
            <person name="Krieger C.J."/>
            <person name="del Toro C."/>
            <person name="Ryder H.F."/>
            <person name="Williamson S.C."/>
            <person name="Barbeau R.A."/>
            <person name="Hamilton E.P."/>
            <person name="Orias E."/>
        </authorList>
    </citation>
    <scope>NUCLEOTIDE SEQUENCE [LARGE SCALE GENOMIC DNA]</scope>
    <source>
        <strain evidence="2">SB210</strain>
    </source>
</reference>
<dbReference type="GeneID" id="24440335"/>
<organism evidence="1 2">
    <name type="scientific">Tetrahymena thermophila (strain SB210)</name>
    <dbReference type="NCBI Taxonomy" id="312017"/>
    <lineage>
        <taxon>Eukaryota</taxon>
        <taxon>Sar</taxon>
        <taxon>Alveolata</taxon>
        <taxon>Ciliophora</taxon>
        <taxon>Intramacronucleata</taxon>
        <taxon>Oligohymenophorea</taxon>
        <taxon>Hymenostomatida</taxon>
        <taxon>Tetrahymenina</taxon>
        <taxon>Tetrahymenidae</taxon>
        <taxon>Tetrahymena</taxon>
    </lineage>
</organism>
<dbReference type="Proteomes" id="UP000009168">
    <property type="component" value="Unassembled WGS sequence"/>
</dbReference>
<dbReference type="EMBL" id="GG662338">
    <property type="protein sequence ID" value="EWS71484.1"/>
    <property type="molecule type" value="Genomic_DNA"/>
</dbReference>
<evidence type="ECO:0000313" key="1">
    <source>
        <dbReference type="EMBL" id="EWS71484.1"/>
    </source>
</evidence>
<dbReference type="RefSeq" id="XP_012655987.1">
    <property type="nucleotide sequence ID" value="XM_012800533.1"/>
</dbReference>
<name>W7XFC5_TETTS</name>
<dbReference type="KEGG" id="tet:TTHERM_000713449"/>
<gene>
    <name evidence="1" type="ORF">TTHERM_000713449</name>
</gene>
<dbReference type="InParanoid" id="W7XFC5"/>
<dbReference type="AlphaFoldDB" id="W7XFC5"/>
<keyword evidence="2" id="KW-1185">Reference proteome</keyword>
<proteinExistence type="predicted"/>